<reference evidence="3" key="1">
    <citation type="journal article" date="2019" name="Int. J. Syst. Evol. Microbiol.">
        <title>The Global Catalogue of Microorganisms (GCM) 10K type strain sequencing project: providing services to taxonomists for standard genome sequencing and annotation.</title>
        <authorList>
            <consortium name="The Broad Institute Genomics Platform"/>
            <consortium name="The Broad Institute Genome Sequencing Center for Infectious Disease"/>
            <person name="Wu L."/>
            <person name="Ma J."/>
        </authorList>
    </citation>
    <scope>NUCLEOTIDE SEQUENCE [LARGE SCALE GENOMIC DNA]</scope>
    <source>
        <strain evidence="3">CGMCC 4.7608</strain>
    </source>
</reference>
<evidence type="ECO:0000313" key="2">
    <source>
        <dbReference type="EMBL" id="MFC4489543.1"/>
    </source>
</evidence>
<comment type="caution">
    <text evidence="2">The sequence shown here is derived from an EMBL/GenBank/DDBJ whole genome shotgun (WGS) entry which is preliminary data.</text>
</comment>
<keyword evidence="3" id="KW-1185">Reference proteome</keyword>
<dbReference type="RefSeq" id="WP_231462308.1">
    <property type="nucleotide sequence ID" value="NZ_JAJOHW010000065.1"/>
</dbReference>
<dbReference type="Pfam" id="PF11159">
    <property type="entry name" value="DUF2939"/>
    <property type="match status" value="1"/>
</dbReference>
<dbReference type="Proteomes" id="UP001595999">
    <property type="component" value="Unassembled WGS sequence"/>
</dbReference>
<dbReference type="InterPro" id="IPR021330">
    <property type="entry name" value="DUF2939"/>
</dbReference>
<evidence type="ECO:0000256" key="1">
    <source>
        <dbReference type="SAM" id="MobiDB-lite"/>
    </source>
</evidence>
<protein>
    <submittedName>
        <fullName evidence="2">DUF2939 domain-containing protein</fullName>
    </submittedName>
</protein>
<proteinExistence type="predicted"/>
<dbReference type="EMBL" id="JBHSEK010000003">
    <property type="protein sequence ID" value="MFC4489543.1"/>
    <property type="molecule type" value="Genomic_DNA"/>
</dbReference>
<feature type="region of interest" description="Disordered" evidence="1">
    <location>
        <begin position="113"/>
        <end position="140"/>
    </location>
</feature>
<accession>A0ABV8ZTQ0</accession>
<organism evidence="2 3">
    <name type="scientific">Chromobacterium aquaticum</name>
    <dbReference type="NCBI Taxonomy" id="467180"/>
    <lineage>
        <taxon>Bacteria</taxon>
        <taxon>Pseudomonadati</taxon>
        <taxon>Pseudomonadota</taxon>
        <taxon>Betaproteobacteria</taxon>
        <taxon>Neisseriales</taxon>
        <taxon>Chromobacteriaceae</taxon>
        <taxon>Chromobacterium</taxon>
    </lineage>
</organism>
<sequence>MSIKMKLVLCVALLAVGGWFYATPYLAVHGMQQALDARDAAKLSGYVDYPALRSSLKESIAPKAVLELNQSKANNPLAAMGAAIADAVIAPVVDAMVTPESLALMMQGIKPKPGLPHGGAPAENDGTQGTEASAEPRAGVETTMGYEDIDRFVVTVKKKDGGAGPLAFVFKREGWFGWKLAALRLPE</sequence>
<evidence type="ECO:0000313" key="3">
    <source>
        <dbReference type="Proteomes" id="UP001595999"/>
    </source>
</evidence>
<name>A0ABV8ZTQ0_9NEIS</name>
<gene>
    <name evidence="2" type="ORF">ACFO0R_07905</name>
</gene>